<name>A0ABU6UI82_9FABA</name>
<gene>
    <name evidence="2" type="ORF">PIB30_043433</name>
</gene>
<feature type="compositionally biased region" description="Basic residues" evidence="1">
    <location>
        <begin position="122"/>
        <end position="142"/>
    </location>
</feature>
<evidence type="ECO:0000313" key="3">
    <source>
        <dbReference type="Proteomes" id="UP001341840"/>
    </source>
</evidence>
<dbReference type="EMBL" id="JASCZI010121082">
    <property type="protein sequence ID" value="MED6159568.1"/>
    <property type="molecule type" value="Genomic_DNA"/>
</dbReference>
<feature type="compositionally biased region" description="Basic and acidic residues" evidence="1">
    <location>
        <begin position="93"/>
        <end position="108"/>
    </location>
</feature>
<evidence type="ECO:0000313" key="2">
    <source>
        <dbReference type="EMBL" id="MED6159568.1"/>
    </source>
</evidence>
<accession>A0ABU6UI82</accession>
<feature type="region of interest" description="Disordered" evidence="1">
    <location>
        <begin position="81"/>
        <end position="206"/>
    </location>
</feature>
<comment type="caution">
    <text evidence="2">The sequence shown here is derived from an EMBL/GenBank/DDBJ whole genome shotgun (WGS) entry which is preliminary data.</text>
</comment>
<sequence length="206" mass="22687">MGIVSIAGIVEDVLVTIGSLTVPADFHVIRATRHSKGGTPQVLLGKPTLKTAGFKLDYITDTFSFKVRNVEEVYHPKRPPALKKKLAHQVQLSKEDKVEEKKSKEAKEKLKKGKGLRNSPPHVKKKKKDPMKKKLSPTKRNNKKNEKKKEKEKNWALARPDPPGGVAARSENAKFLIPGATARPLPSNGAPAHLVRPREGLGAPAR</sequence>
<dbReference type="Gene3D" id="2.40.70.10">
    <property type="entry name" value="Acid Proteases"/>
    <property type="match status" value="1"/>
</dbReference>
<feature type="compositionally biased region" description="Basic and acidic residues" evidence="1">
    <location>
        <begin position="143"/>
        <end position="154"/>
    </location>
</feature>
<dbReference type="InterPro" id="IPR021109">
    <property type="entry name" value="Peptidase_aspartic_dom_sf"/>
</dbReference>
<keyword evidence="3" id="KW-1185">Reference proteome</keyword>
<dbReference type="Proteomes" id="UP001341840">
    <property type="component" value="Unassembled WGS sequence"/>
</dbReference>
<organism evidence="2 3">
    <name type="scientific">Stylosanthes scabra</name>
    <dbReference type="NCBI Taxonomy" id="79078"/>
    <lineage>
        <taxon>Eukaryota</taxon>
        <taxon>Viridiplantae</taxon>
        <taxon>Streptophyta</taxon>
        <taxon>Embryophyta</taxon>
        <taxon>Tracheophyta</taxon>
        <taxon>Spermatophyta</taxon>
        <taxon>Magnoliopsida</taxon>
        <taxon>eudicotyledons</taxon>
        <taxon>Gunneridae</taxon>
        <taxon>Pentapetalae</taxon>
        <taxon>rosids</taxon>
        <taxon>fabids</taxon>
        <taxon>Fabales</taxon>
        <taxon>Fabaceae</taxon>
        <taxon>Papilionoideae</taxon>
        <taxon>50 kb inversion clade</taxon>
        <taxon>dalbergioids sensu lato</taxon>
        <taxon>Dalbergieae</taxon>
        <taxon>Pterocarpus clade</taxon>
        <taxon>Stylosanthes</taxon>
    </lineage>
</organism>
<reference evidence="2 3" key="1">
    <citation type="journal article" date="2023" name="Plants (Basel)">
        <title>Bridging the Gap: Combining Genomics and Transcriptomics Approaches to Understand Stylosanthes scabra, an Orphan Legume from the Brazilian Caatinga.</title>
        <authorList>
            <person name="Ferreira-Neto J.R.C."/>
            <person name="da Silva M.D."/>
            <person name="Binneck E."/>
            <person name="de Melo N.F."/>
            <person name="da Silva R.H."/>
            <person name="de Melo A.L.T.M."/>
            <person name="Pandolfi V."/>
            <person name="Bustamante F.O."/>
            <person name="Brasileiro-Vidal A.C."/>
            <person name="Benko-Iseppon A.M."/>
        </authorList>
    </citation>
    <scope>NUCLEOTIDE SEQUENCE [LARGE SCALE GENOMIC DNA]</scope>
    <source>
        <tissue evidence="2">Leaves</tissue>
    </source>
</reference>
<evidence type="ECO:0000256" key="1">
    <source>
        <dbReference type="SAM" id="MobiDB-lite"/>
    </source>
</evidence>
<proteinExistence type="predicted"/>
<protein>
    <submittedName>
        <fullName evidence="2">Uncharacterized protein</fullName>
    </submittedName>
</protein>